<proteinExistence type="predicted"/>
<protein>
    <submittedName>
        <fullName evidence="1">Uncharacterized protein</fullName>
    </submittedName>
</protein>
<name>A0AAD5MF72_PARTN</name>
<keyword evidence="2" id="KW-1185">Reference proteome</keyword>
<gene>
    <name evidence="1" type="ORF">KIN20_003114</name>
</gene>
<comment type="caution">
    <text evidence="1">The sequence shown here is derived from an EMBL/GenBank/DDBJ whole genome shotgun (WGS) entry which is preliminary data.</text>
</comment>
<evidence type="ECO:0000313" key="2">
    <source>
        <dbReference type="Proteomes" id="UP001196413"/>
    </source>
</evidence>
<accession>A0AAD5MF72</accession>
<dbReference type="AlphaFoldDB" id="A0AAD5MF72"/>
<dbReference type="EMBL" id="JAHQIW010000410">
    <property type="protein sequence ID" value="KAJ1347932.1"/>
    <property type="molecule type" value="Genomic_DNA"/>
</dbReference>
<evidence type="ECO:0000313" key="1">
    <source>
        <dbReference type="EMBL" id="KAJ1347932.1"/>
    </source>
</evidence>
<dbReference type="Proteomes" id="UP001196413">
    <property type="component" value="Unassembled WGS sequence"/>
</dbReference>
<sequence length="82" mass="9265">MFDPRTGRQRCGSYAKYSDSVLHTCHGSVSSASPLNRRYGRSCDLYSVHDDEKQDKYDNPIAQKGLRPVRTLYSSGAPLRQL</sequence>
<reference evidence="1" key="1">
    <citation type="submission" date="2021-06" db="EMBL/GenBank/DDBJ databases">
        <title>Parelaphostrongylus tenuis whole genome reference sequence.</title>
        <authorList>
            <person name="Garwood T.J."/>
            <person name="Larsen P.A."/>
            <person name="Fountain-Jones N.M."/>
            <person name="Garbe J.R."/>
            <person name="Macchietto M.G."/>
            <person name="Kania S.A."/>
            <person name="Gerhold R.W."/>
            <person name="Richards J.E."/>
            <person name="Wolf T.M."/>
        </authorList>
    </citation>
    <scope>NUCLEOTIDE SEQUENCE</scope>
    <source>
        <strain evidence="1">MNPRO001-30</strain>
        <tissue evidence="1">Meninges</tissue>
    </source>
</reference>
<organism evidence="1 2">
    <name type="scientific">Parelaphostrongylus tenuis</name>
    <name type="common">Meningeal worm</name>
    <dbReference type="NCBI Taxonomy" id="148309"/>
    <lineage>
        <taxon>Eukaryota</taxon>
        <taxon>Metazoa</taxon>
        <taxon>Ecdysozoa</taxon>
        <taxon>Nematoda</taxon>
        <taxon>Chromadorea</taxon>
        <taxon>Rhabditida</taxon>
        <taxon>Rhabditina</taxon>
        <taxon>Rhabditomorpha</taxon>
        <taxon>Strongyloidea</taxon>
        <taxon>Metastrongylidae</taxon>
        <taxon>Parelaphostrongylus</taxon>
    </lineage>
</organism>